<keyword evidence="12" id="KW-0067">ATP-binding</keyword>
<evidence type="ECO:0000256" key="18">
    <source>
        <dbReference type="ARBA" id="ARBA00023211"/>
    </source>
</evidence>
<organism evidence="23 24">
    <name type="scientific">Marinobacter daepoensis</name>
    <dbReference type="NCBI Taxonomy" id="262077"/>
    <lineage>
        <taxon>Bacteria</taxon>
        <taxon>Pseudomonadati</taxon>
        <taxon>Pseudomonadota</taxon>
        <taxon>Gammaproteobacteria</taxon>
        <taxon>Pseudomonadales</taxon>
        <taxon>Marinobacteraceae</taxon>
        <taxon>Marinobacter</taxon>
    </lineage>
</organism>
<dbReference type="Proteomes" id="UP000664344">
    <property type="component" value="Unassembled WGS sequence"/>
</dbReference>
<evidence type="ECO:0000259" key="21">
    <source>
        <dbReference type="PROSITE" id="PS50109"/>
    </source>
</evidence>
<comment type="cofactor">
    <cofactor evidence="2">
        <name>Mn(2+)</name>
        <dbReference type="ChEBI" id="CHEBI:29035"/>
    </cofactor>
</comment>
<sequence>MKRFMFPLFWRIFLSIWLAMALTVAASQLATRFLLDRERQAIERQVGLQALAREALVIRERKGRGDAWRFLRGEGERLDLHLMLIEKEQGEHRLPRVIRERIQSGWYPHKPAVIELQEGYQLVAWPRMGGEGWLDPRMFRFVELGLAFLMISLACWWIARLVSRPLKHMEGTARSIAAGDTRLRVSDRIARRRDEVGQLATAFNGMTDRLCQLLDRQTQLMRDISHDLRTPLARQRVAIELAADSGADEGLIESILRQNERLEAMTGQILTLYRVSEAGGDMEREPVKPLTLLNQVLQDAADYAEHQGVDCKLVSSEPGKGVSVLGDRGLLQRAFDNVLQNALDHTPPGKSVHIALVTTDDDQVQVTITDEGPGAPDDLLPHVFEPFFRADKSRSGHGWGLGLAIARDIITAHDGQVSARNSDGGGLMVTLALPVFVGS</sequence>
<evidence type="ECO:0000256" key="14">
    <source>
        <dbReference type="ARBA" id="ARBA00022912"/>
    </source>
</evidence>
<evidence type="ECO:0000256" key="5">
    <source>
        <dbReference type="ARBA" id="ARBA00012438"/>
    </source>
</evidence>
<dbReference type="InterPro" id="IPR050980">
    <property type="entry name" value="2C_sensor_his_kinase"/>
</dbReference>
<keyword evidence="6" id="KW-0472">Membrane</keyword>
<protein>
    <recommendedName>
        <fullName evidence="19">Signal transduction histidine-protein kinase/phosphatase MprB</fullName>
        <ecNumber evidence="5">2.7.13.3</ecNumber>
    </recommendedName>
    <alternativeName>
        <fullName evidence="20">Mycobacterial persistence regulator B</fullName>
    </alternativeName>
</protein>
<keyword evidence="6" id="KW-1003">Cell membrane</keyword>
<feature type="domain" description="HAMP" evidence="22">
    <location>
        <begin position="160"/>
        <end position="215"/>
    </location>
</feature>
<keyword evidence="18" id="KW-0464">Manganese</keyword>
<evidence type="ECO:0000256" key="12">
    <source>
        <dbReference type="ARBA" id="ARBA00022840"/>
    </source>
</evidence>
<evidence type="ECO:0000256" key="1">
    <source>
        <dbReference type="ARBA" id="ARBA00000085"/>
    </source>
</evidence>
<name>A0ABS3BGV0_9GAMM</name>
<evidence type="ECO:0000256" key="2">
    <source>
        <dbReference type="ARBA" id="ARBA00001936"/>
    </source>
</evidence>
<dbReference type="SUPFAM" id="SSF55874">
    <property type="entry name" value="ATPase domain of HSP90 chaperone/DNA topoisomerase II/histidine kinase"/>
    <property type="match status" value="1"/>
</dbReference>
<dbReference type="GO" id="GO:0016301">
    <property type="term" value="F:kinase activity"/>
    <property type="evidence" value="ECO:0007669"/>
    <property type="project" value="UniProtKB-KW"/>
</dbReference>
<gene>
    <name evidence="23" type="ORF">JYP53_14200</name>
</gene>
<evidence type="ECO:0000256" key="17">
    <source>
        <dbReference type="ARBA" id="ARBA00023026"/>
    </source>
</evidence>
<dbReference type="CDD" id="cd00075">
    <property type="entry name" value="HATPase"/>
    <property type="match status" value="1"/>
</dbReference>
<dbReference type="Gene3D" id="1.10.287.130">
    <property type="match status" value="1"/>
</dbReference>
<dbReference type="CDD" id="cd00082">
    <property type="entry name" value="HisKA"/>
    <property type="match status" value="1"/>
</dbReference>
<dbReference type="PROSITE" id="PS50885">
    <property type="entry name" value="HAMP"/>
    <property type="match status" value="1"/>
</dbReference>
<evidence type="ECO:0000256" key="19">
    <source>
        <dbReference type="ARBA" id="ARBA00040454"/>
    </source>
</evidence>
<dbReference type="PANTHER" id="PTHR44936:SF9">
    <property type="entry name" value="SENSOR PROTEIN CREC"/>
    <property type="match status" value="1"/>
</dbReference>
<dbReference type="PRINTS" id="PR00344">
    <property type="entry name" value="BCTRLSENSOR"/>
</dbReference>
<evidence type="ECO:0000256" key="4">
    <source>
        <dbReference type="ARBA" id="ARBA00004651"/>
    </source>
</evidence>
<keyword evidence="15" id="KW-0902">Two-component regulatory system</keyword>
<evidence type="ECO:0000256" key="15">
    <source>
        <dbReference type="ARBA" id="ARBA00023012"/>
    </source>
</evidence>
<dbReference type="SMART" id="SM00304">
    <property type="entry name" value="HAMP"/>
    <property type="match status" value="1"/>
</dbReference>
<dbReference type="InterPro" id="IPR036097">
    <property type="entry name" value="HisK_dim/P_sf"/>
</dbReference>
<dbReference type="Pfam" id="PF02518">
    <property type="entry name" value="HATPase_c"/>
    <property type="match status" value="1"/>
</dbReference>
<keyword evidence="11" id="KW-0378">Hydrolase</keyword>
<evidence type="ECO:0000256" key="9">
    <source>
        <dbReference type="ARBA" id="ARBA00022741"/>
    </source>
</evidence>
<keyword evidence="16" id="KW-0346">Stress response</keyword>
<keyword evidence="14" id="KW-0904">Protein phosphatase</keyword>
<dbReference type="InterPro" id="IPR003661">
    <property type="entry name" value="HisK_dim/P_dom"/>
</dbReference>
<dbReference type="SMART" id="SM00388">
    <property type="entry name" value="HisKA"/>
    <property type="match status" value="1"/>
</dbReference>
<dbReference type="EMBL" id="JAFKDB010000019">
    <property type="protein sequence ID" value="MBN7771054.1"/>
    <property type="molecule type" value="Genomic_DNA"/>
</dbReference>
<keyword evidence="10 23" id="KW-0418">Kinase</keyword>
<feature type="domain" description="Histidine kinase" evidence="21">
    <location>
        <begin position="223"/>
        <end position="437"/>
    </location>
</feature>
<keyword evidence="17" id="KW-0843">Virulence</keyword>
<evidence type="ECO:0000256" key="10">
    <source>
        <dbReference type="ARBA" id="ARBA00022777"/>
    </source>
</evidence>
<comment type="cofactor">
    <cofactor evidence="3">
        <name>Mg(2+)</name>
        <dbReference type="ChEBI" id="CHEBI:18420"/>
    </cofactor>
</comment>
<dbReference type="Gene3D" id="3.30.565.10">
    <property type="entry name" value="Histidine kinase-like ATPase, C-terminal domain"/>
    <property type="match status" value="1"/>
</dbReference>
<evidence type="ECO:0000313" key="24">
    <source>
        <dbReference type="Proteomes" id="UP000664344"/>
    </source>
</evidence>
<dbReference type="InterPro" id="IPR003594">
    <property type="entry name" value="HATPase_dom"/>
</dbReference>
<evidence type="ECO:0000256" key="13">
    <source>
        <dbReference type="ARBA" id="ARBA00022842"/>
    </source>
</evidence>
<evidence type="ECO:0000313" key="23">
    <source>
        <dbReference type="EMBL" id="MBN7771054.1"/>
    </source>
</evidence>
<comment type="catalytic activity">
    <reaction evidence="1">
        <text>ATP + protein L-histidine = ADP + protein N-phospho-L-histidine.</text>
        <dbReference type="EC" id="2.7.13.3"/>
    </reaction>
</comment>
<accession>A0ABS3BGV0</accession>
<dbReference type="PROSITE" id="PS50109">
    <property type="entry name" value="HIS_KIN"/>
    <property type="match status" value="1"/>
</dbReference>
<dbReference type="EC" id="2.7.13.3" evidence="5"/>
<evidence type="ECO:0000256" key="3">
    <source>
        <dbReference type="ARBA" id="ARBA00001946"/>
    </source>
</evidence>
<dbReference type="InterPro" id="IPR036890">
    <property type="entry name" value="HATPase_C_sf"/>
</dbReference>
<comment type="caution">
    <text evidence="23">The sequence shown here is derived from an EMBL/GenBank/DDBJ whole genome shotgun (WGS) entry which is preliminary data.</text>
</comment>
<evidence type="ECO:0000256" key="20">
    <source>
        <dbReference type="ARBA" id="ARBA00041776"/>
    </source>
</evidence>
<dbReference type="PANTHER" id="PTHR44936">
    <property type="entry name" value="SENSOR PROTEIN CREC"/>
    <property type="match status" value="1"/>
</dbReference>
<dbReference type="Pfam" id="PF00672">
    <property type="entry name" value="HAMP"/>
    <property type="match status" value="1"/>
</dbReference>
<dbReference type="CDD" id="cd06225">
    <property type="entry name" value="HAMP"/>
    <property type="match status" value="1"/>
</dbReference>
<keyword evidence="9" id="KW-0547">Nucleotide-binding</keyword>
<evidence type="ECO:0000256" key="8">
    <source>
        <dbReference type="ARBA" id="ARBA00022679"/>
    </source>
</evidence>
<evidence type="ECO:0000256" key="16">
    <source>
        <dbReference type="ARBA" id="ARBA00023016"/>
    </source>
</evidence>
<keyword evidence="7" id="KW-0597">Phosphoprotein</keyword>
<dbReference type="SUPFAM" id="SSF158472">
    <property type="entry name" value="HAMP domain-like"/>
    <property type="match status" value="1"/>
</dbReference>
<evidence type="ECO:0000256" key="6">
    <source>
        <dbReference type="ARBA" id="ARBA00022475"/>
    </source>
</evidence>
<dbReference type="InterPro" id="IPR004358">
    <property type="entry name" value="Sig_transdc_His_kin-like_C"/>
</dbReference>
<dbReference type="Pfam" id="PF00512">
    <property type="entry name" value="HisKA"/>
    <property type="match status" value="1"/>
</dbReference>
<keyword evidence="24" id="KW-1185">Reference proteome</keyword>
<dbReference type="RefSeq" id="WP_206557970.1">
    <property type="nucleotide sequence ID" value="NZ_JAFKDB010000019.1"/>
</dbReference>
<keyword evidence="8" id="KW-0808">Transferase</keyword>
<evidence type="ECO:0000259" key="22">
    <source>
        <dbReference type="PROSITE" id="PS50885"/>
    </source>
</evidence>
<reference evidence="23 24" key="1">
    <citation type="submission" date="2021-02" db="EMBL/GenBank/DDBJ databases">
        <title>PHA producing bacteria isolated from coastal sediment in Guangdong, Shenzhen.</title>
        <authorList>
            <person name="Zheng W."/>
            <person name="Yu S."/>
            <person name="Huang Y."/>
        </authorList>
    </citation>
    <scope>NUCLEOTIDE SEQUENCE [LARGE SCALE GENOMIC DNA]</scope>
    <source>
        <strain evidence="23 24">TN21-5</strain>
    </source>
</reference>
<dbReference type="InterPro" id="IPR003660">
    <property type="entry name" value="HAMP_dom"/>
</dbReference>
<dbReference type="InterPro" id="IPR005467">
    <property type="entry name" value="His_kinase_dom"/>
</dbReference>
<evidence type="ECO:0000256" key="7">
    <source>
        <dbReference type="ARBA" id="ARBA00022553"/>
    </source>
</evidence>
<evidence type="ECO:0000256" key="11">
    <source>
        <dbReference type="ARBA" id="ARBA00022801"/>
    </source>
</evidence>
<dbReference type="SMART" id="SM00387">
    <property type="entry name" value="HATPase_c"/>
    <property type="match status" value="1"/>
</dbReference>
<keyword evidence="13" id="KW-0460">Magnesium</keyword>
<proteinExistence type="predicted"/>
<comment type="subcellular location">
    <subcellularLocation>
        <location evidence="4">Cell membrane</location>
        <topology evidence="4">Multi-pass membrane protein</topology>
    </subcellularLocation>
</comment>
<dbReference type="Gene3D" id="1.10.8.500">
    <property type="entry name" value="HAMP domain in histidine kinase"/>
    <property type="match status" value="1"/>
</dbReference>
<dbReference type="SUPFAM" id="SSF47384">
    <property type="entry name" value="Homodimeric domain of signal transducing histidine kinase"/>
    <property type="match status" value="1"/>
</dbReference>